<reference evidence="4" key="2">
    <citation type="submission" date="2022-01" db="EMBL/GenBank/DDBJ databases">
        <authorList>
            <person name="Yamashiro T."/>
            <person name="Shiraishi A."/>
            <person name="Satake H."/>
            <person name="Nakayama K."/>
        </authorList>
    </citation>
    <scope>NUCLEOTIDE SEQUENCE</scope>
</reference>
<evidence type="ECO:0000259" key="3">
    <source>
        <dbReference type="PROSITE" id="PS51783"/>
    </source>
</evidence>
<comment type="caution">
    <text evidence="4">The sequence shown here is derived from an EMBL/GenBank/DDBJ whole genome shotgun (WGS) entry which is preliminary data.</text>
</comment>
<accession>A0ABQ5I4V4</accession>
<proteinExistence type="predicted"/>
<feature type="compositionally biased region" description="Polar residues" evidence="2">
    <location>
        <begin position="78"/>
        <end position="102"/>
    </location>
</feature>
<evidence type="ECO:0000313" key="4">
    <source>
        <dbReference type="EMBL" id="GJT95113.1"/>
    </source>
</evidence>
<feature type="region of interest" description="Disordered" evidence="2">
    <location>
        <begin position="69"/>
        <end position="122"/>
    </location>
</feature>
<dbReference type="InterPro" id="IPR023362">
    <property type="entry name" value="PH-BEACH_dom"/>
</dbReference>
<protein>
    <submittedName>
        <fullName evidence="4">SPIRRIG protein isoform X2</fullName>
    </submittedName>
</protein>
<dbReference type="InterPro" id="IPR051944">
    <property type="entry name" value="BEACH_domain_protein"/>
</dbReference>
<name>A0ABQ5I4V4_9ASTR</name>
<feature type="compositionally biased region" description="Low complexity" evidence="2">
    <location>
        <begin position="103"/>
        <end position="121"/>
    </location>
</feature>
<dbReference type="PANTHER" id="PTHR46108:SF4">
    <property type="entry name" value="BLUE CHEESE"/>
    <property type="match status" value="1"/>
</dbReference>
<organism evidence="4 5">
    <name type="scientific">Tanacetum coccineum</name>
    <dbReference type="NCBI Taxonomy" id="301880"/>
    <lineage>
        <taxon>Eukaryota</taxon>
        <taxon>Viridiplantae</taxon>
        <taxon>Streptophyta</taxon>
        <taxon>Embryophyta</taxon>
        <taxon>Tracheophyta</taxon>
        <taxon>Spermatophyta</taxon>
        <taxon>Magnoliopsida</taxon>
        <taxon>eudicotyledons</taxon>
        <taxon>Gunneridae</taxon>
        <taxon>Pentapetalae</taxon>
        <taxon>asterids</taxon>
        <taxon>campanulids</taxon>
        <taxon>Asterales</taxon>
        <taxon>Asteraceae</taxon>
        <taxon>Asteroideae</taxon>
        <taxon>Anthemideae</taxon>
        <taxon>Anthemidinae</taxon>
        <taxon>Tanacetum</taxon>
    </lineage>
</organism>
<dbReference type="PANTHER" id="PTHR46108">
    <property type="entry name" value="BLUE CHEESE"/>
    <property type="match status" value="1"/>
</dbReference>
<keyword evidence="5" id="KW-1185">Reference proteome</keyword>
<sequence length="790" mass="88868">MGSFTPVQGNASSEDILVVTDNMDGNKIETNIILSSLESHKSTEETKQRSISTSTLDSKQFEFHNLKINPVNVHPTGSPGSPSLSIYNSPILSERSNSSDMKSQSAASPSMESSLSPSEFDSTPDLKLPYQVLSSTNTLSAINPRLILDVEESGYGGGPCSIGATTILDFMAEVLYDQIKGTPVIKSLLEIVPLYVDAESVLVFQGLCLTRLMRFVERRLLRDDEEDDKKLDKNCWSLNLEALCYMIVDRVYMGSFPQPAAVLKTLEFLLSMLQLANKDGRIEQALPAGKGILSIGRGTKQLDAYVHAIFKNLNRITMYCFLPSFLISIGEDEFLSRLGLQIEPRKKIFTNTSEEDERPNAWNLAVHILKHLLVHHKAALEDLLVSKPNQGPILDVLHGGFDLLLTGTQSTFFDWLHMFDLLVNRTLEQCAAIMWVQYVDGSVKFSGVRTKGMDSRRKKEISRESRDSMKLDQRHWEQVNERRIALELVRDAMSSKLRVVRQDKSVSNEEPEWQLCPIEGPYRMYKKLERCKLKVDTVQTILDGKFEFEEASKEKTENNLSDSNAGSDADPLSNLLLSNVKHESLNGELFDESIFKDSDGVYDAASIKVGWNKNNNNNNDRDMDSSINDESLHSAAKFSMKSSSTTAPFSESIQEKFVISSPKKSTSTRFDEVRAIEDKLDKELSNNVEYLIRPYLLPPEKIKIRYNCERVVGLDKHDVIFLIGELCLYVIENFYIDQSGCICEKETEDELLVIDQALCVIRDFSMRMDSQSKLTSSWGTAAKAYTGGRA</sequence>
<feature type="domain" description="BEACH-type PH" evidence="3">
    <location>
        <begin position="697"/>
        <end position="790"/>
    </location>
</feature>
<evidence type="ECO:0000256" key="2">
    <source>
        <dbReference type="SAM" id="MobiDB-lite"/>
    </source>
</evidence>
<evidence type="ECO:0000313" key="5">
    <source>
        <dbReference type="Proteomes" id="UP001151760"/>
    </source>
</evidence>
<dbReference type="EMBL" id="BQNB010020357">
    <property type="protein sequence ID" value="GJT95113.1"/>
    <property type="molecule type" value="Genomic_DNA"/>
</dbReference>
<dbReference type="Proteomes" id="UP001151760">
    <property type="component" value="Unassembled WGS sequence"/>
</dbReference>
<gene>
    <name evidence="4" type="ORF">Tco_1090631</name>
</gene>
<keyword evidence="1" id="KW-0853">WD repeat</keyword>
<reference evidence="4" key="1">
    <citation type="journal article" date="2022" name="Int. J. Mol. Sci.">
        <title>Draft Genome of Tanacetum Coccineum: Genomic Comparison of Closely Related Tanacetum-Family Plants.</title>
        <authorList>
            <person name="Yamashiro T."/>
            <person name="Shiraishi A."/>
            <person name="Nakayama K."/>
            <person name="Satake H."/>
        </authorList>
    </citation>
    <scope>NUCLEOTIDE SEQUENCE</scope>
</reference>
<evidence type="ECO:0000256" key="1">
    <source>
        <dbReference type="ARBA" id="ARBA00022574"/>
    </source>
</evidence>
<dbReference type="PROSITE" id="PS51783">
    <property type="entry name" value="PH_BEACH"/>
    <property type="match status" value="1"/>
</dbReference>